<dbReference type="GO" id="GO:0005524">
    <property type="term" value="F:ATP binding"/>
    <property type="evidence" value="ECO:0007669"/>
    <property type="project" value="UniProtKB-KW"/>
</dbReference>
<dbReference type="GO" id="GO:0043590">
    <property type="term" value="C:bacterial nucleoid"/>
    <property type="evidence" value="ECO:0007669"/>
    <property type="project" value="TreeGrafter"/>
</dbReference>
<evidence type="ECO:0000256" key="12">
    <source>
        <dbReference type="ARBA" id="ARBA00023172"/>
    </source>
</evidence>
<evidence type="ECO:0000256" key="15">
    <source>
        <dbReference type="ARBA" id="ARBA00034617"/>
    </source>
</evidence>
<dbReference type="GO" id="GO:0016787">
    <property type="term" value="F:hydrolase activity"/>
    <property type="evidence" value="ECO:0007669"/>
    <property type="project" value="UniProtKB-KW"/>
</dbReference>
<comment type="similarity">
    <text evidence="3">Belongs to the helicase family. RecQ subfamily.</text>
</comment>
<keyword evidence="9" id="KW-0862">Zinc</keyword>
<dbReference type="PROSITE" id="PS50967">
    <property type="entry name" value="HRDC"/>
    <property type="match status" value="1"/>
</dbReference>
<dbReference type="InterPro" id="IPR036388">
    <property type="entry name" value="WH-like_DNA-bd_sf"/>
</dbReference>
<dbReference type="GO" id="GO:0043138">
    <property type="term" value="F:3'-5' DNA helicase activity"/>
    <property type="evidence" value="ECO:0007669"/>
    <property type="project" value="UniProtKB-EC"/>
</dbReference>
<dbReference type="GO" id="GO:0006281">
    <property type="term" value="P:DNA repair"/>
    <property type="evidence" value="ECO:0007669"/>
    <property type="project" value="UniProtKB-KW"/>
</dbReference>
<dbReference type="Gene3D" id="1.10.10.10">
    <property type="entry name" value="Winged helix-like DNA-binding domain superfamily/Winged helix DNA-binding domain"/>
    <property type="match status" value="1"/>
</dbReference>
<dbReference type="GO" id="GO:0006310">
    <property type="term" value="P:DNA recombination"/>
    <property type="evidence" value="ECO:0007669"/>
    <property type="project" value="UniProtKB-UniRule"/>
</dbReference>
<comment type="cofactor">
    <cofactor evidence="1">
        <name>Mg(2+)</name>
        <dbReference type="ChEBI" id="CHEBI:18420"/>
    </cofactor>
</comment>
<evidence type="ECO:0000256" key="1">
    <source>
        <dbReference type="ARBA" id="ARBA00001946"/>
    </source>
</evidence>
<dbReference type="NCBIfam" id="TIGR01389">
    <property type="entry name" value="recQ"/>
    <property type="match status" value="1"/>
</dbReference>
<evidence type="ECO:0000313" key="20">
    <source>
        <dbReference type="EMBL" id="MBB6523207.1"/>
    </source>
</evidence>
<dbReference type="InterPro" id="IPR001650">
    <property type="entry name" value="Helicase_C-like"/>
</dbReference>
<dbReference type="Proteomes" id="UP000528457">
    <property type="component" value="Unassembled WGS sequence"/>
</dbReference>
<dbReference type="Pfam" id="PF09382">
    <property type="entry name" value="RQC"/>
    <property type="match status" value="1"/>
</dbReference>
<dbReference type="Pfam" id="PF16124">
    <property type="entry name" value="RecQ_Zn_bind"/>
    <property type="match status" value="1"/>
</dbReference>
<dbReference type="AlphaFoldDB" id="A0A7X0JVZ4"/>
<evidence type="ECO:0000256" key="8">
    <source>
        <dbReference type="ARBA" id="ARBA00022806"/>
    </source>
</evidence>
<evidence type="ECO:0000256" key="2">
    <source>
        <dbReference type="ARBA" id="ARBA00001947"/>
    </source>
</evidence>
<keyword evidence="8 20" id="KW-0347">Helicase</keyword>
<dbReference type="SMART" id="SM00956">
    <property type="entry name" value="RQC"/>
    <property type="match status" value="1"/>
</dbReference>
<feature type="domain" description="Helicase ATP-binding" evidence="18">
    <location>
        <begin position="25"/>
        <end position="193"/>
    </location>
</feature>
<dbReference type="InterPro" id="IPR011545">
    <property type="entry name" value="DEAD/DEAH_box_helicase_dom"/>
</dbReference>
<dbReference type="PANTHER" id="PTHR13710">
    <property type="entry name" value="DNA HELICASE RECQ FAMILY MEMBER"/>
    <property type="match status" value="1"/>
</dbReference>
<dbReference type="Pfam" id="PF14493">
    <property type="entry name" value="HTH_40"/>
    <property type="match status" value="1"/>
</dbReference>
<dbReference type="FunFam" id="3.40.50.300:FF:000156">
    <property type="entry name" value="ATP-dependent DNA helicase recQ"/>
    <property type="match status" value="1"/>
</dbReference>
<dbReference type="GO" id="GO:0046872">
    <property type="term" value="F:metal ion binding"/>
    <property type="evidence" value="ECO:0007669"/>
    <property type="project" value="UniProtKB-KW"/>
</dbReference>
<name>A0A7X0JVZ4_9GAMM</name>
<keyword evidence="14" id="KW-0413">Isomerase</keyword>
<dbReference type="GO" id="GO:0030894">
    <property type="term" value="C:replisome"/>
    <property type="evidence" value="ECO:0007669"/>
    <property type="project" value="TreeGrafter"/>
</dbReference>
<dbReference type="FunCoup" id="A0A7X0JVZ4">
    <property type="interactions" value="413"/>
</dbReference>
<evidence type="ECO:0000256" key="11">
    <source>
        <dbReference type="ARBA" id="ARBA00023125"/>
    </source>
</evidence>
<dbReference type="GO" id="GO:0003677">
    <property type="term" value="F:DNA binding"/>
    <property type="evidence" value="ECO:0007669"/>
    <property type="project" value="UniProtKB-KW"/>
</dbReference>
<evidence type="ECO:0000313" key="21">
    <source>
        <dbReference type="Proteomes" id="UP000528457"/>
    </source>
</evidence>
<keyword evidence="5" id="KW-0547">Nucleotide-binding</keyword>
<comment type="cofactor">
    <cofactor evidence="2">
        <name>Zn(2+)</name>
        <dbReference type="ChEBI" id="CHEBI:29105"/>
    </cofactor>
</comment>
<evidence type="ECO:0000259" key="19">
    <source>
        <dbReference type="PROSITE" id="PS51194"/>
    </source>
</evidence>
<dbReference type="SMART" id="SM00490">
    <property type="entry name" value="HELICc"/>
    <property type="match status" value="1"/>
</dbReference>
<dbReference type="Pfam" id="PF00570">
    <property type="entry name" value="HRDC"/>
    <property type="match status" value="1"/>
</dbReference>
<evidence type="ECO:0000256" key="5">
    <source>
        <dbReference type="ARBA" id="ARBA00022741"/>
    </source>
</evidence>
<protein>
    <recommendedName>
        <fullName evidence="16">DNA helicase RecQ</fullName>
        <ecNumber evidence="16">5.6.2.4</ecNumber>
    </recommendedName>
</protein>
<evidence type="ECO:0000256" key="14">
    <source>
        <dbReference type="ARBA" id="ARBA00023235"/>
    </source>
</evidence>
<dbReference type="InterPro" id="IPR044876">
    <property type="entry name" value="HRDC_dom_sf"/>
</dbReference>
<dbReference type="SUPFAM" id="SSF52540">
    <property type="entry name" value="P-loop containing nucleoside triphosphate hydrolases"/>
    <property type="match status" value="2"/>
</dbReference>
<proteinExistence type="inferred from homology"/>
<dbReference type="InterPro" id="IPR002121">
    <property type="entry name" value="HRDC_dom"/>
</dbReference>
<dbReference type="Pfam" id="PF00271">
    <property type="entry name" value="Helicase_C"/>
    <property type="match status" value="1"/>
</dbReference>
<dbReference type="Gene3D" id="1.10.150.80">
    <property type="entry name" value="HRDC domain"/>
    <property type="match status" value="1"/>
</dbReference>
<dbReference type="CDD" id="cd17920">
    <property type="entry name" value="DEXHc_RecQ"/>
    <property type="match status" value="1"/>
</dbReference>
<evidence type="ECO:0000256" key="6">
    <source>
        <dbReference type="ARBA" id="ARBA00022763"/>
    </source>
</evidence>
<dbReference type="NCBIfam" id="TIGR00614">
    <property type="entry name" value="recQ_fam"/>
    <property type="match status" value="1"/>
</dbReference>
<dbReference type="EMBL" id="JACHHT010000003">
    <property type="protein sequence ID" value="MBB6523207.1"/>
    <property type="molecule type" value="Genomic_DNA"/>
</dbReference>
<dbReference type="InterPro" id="IPR018982">
    <property type="entry name" value="RQC_domain"/>
</dbReference>
<dbReference type="GO" id="GO:0006260">
    <property type="term" value="P:DNA replication"/>
    <property type="evidence" value="ECO:0007669"/>
    <property type="project" value="InterPro"/>
</dbReference>
<dbReference type="GO" id="GO:0009378">
    <property type="term" value="F:four-way junction helicase activity"/>
    <property type="evidence" value="ECO:0007669"/>
    <property type="project" value="TreeGrafter"/>
</dbReference>
<evidence type="ECO:0000259" key="17">
    <source>
        <dbReference type="PROSITE" id="PS50967"/>
    </source>
</evidence>
<dbReference type="Pfam" id="PF00270">
    <property type="entry name" value="DEAD"/>
    <property type="match status" value="1"/>
</dbReference>
<dbReference type="SMART" id="SM00487">
    <property type="entry name" value="DEXDc"/>
    <property type="match status" value="1"/>
</dbReference>
<dbReference type="InterPro" id="IPR004589">
    <property type="entry name" value="DNA_helicase_ATP-dep_RecQ"/>
</dbReference>
<keyword evidence="7 20" id="KW-0378">Hydrolase</keyword>
<organism evidence="20 21">
    <name type="scientific">Pseudoteredinibacter isoporae</name>
    <dbReference type="NCBI Taxonomy" id="570281"/>
    <lineage>
        <taxon>Bacteria</taxon>
        <taxon>Pseudomonadati</taxon>
        <taxon>Pseudomonadota</taxon>
        <taxon>Gammaproteobacteria</taxon>
        <taxon>Cellvibrionales</taxon>
        <taxon>Cellvibrionaceae</taxon>
        <taxon>Pseudoteredinibacter</taxon>
    </lineage>
</organism>
<evidence type="ECO:0000256" key="13">
    <source>
        <dbReference type="ARBA" id="ARBA00023204"/>
    </source>
</evidence>
<dbReference type="FunFam" id="1.10.10.10:FF:000175">
    <property type="entry name" value="ATP-dependent DNA helicase RecQ"/>
    <property type="match status" value="1"/>
</dbReference>
<dbReference type="PROSITE" id="PS51192">
    <property type="entry name" value="HELICASE_ATP_BIND_1"/>
    <property type="match status" value="1"/>
</dbReference>
<evidence type="ECO:0000256" key="16">
    <source>
        <dbReference type="NCBIfam" id="TIGR01389"/>
    </source>
</evidence>
<evidence type="ECO:0000259" key="18">
    <source>
        <dbReference type="PROSITE" id="PS51192"/>
    </source>
</evidence>
<accession>A0A7X0JVZ4</accession>
<keyword evidence="10" id="KW-0067">ATP-binding</keyword>
<dbReference type="InterPro" id="IPR029491">
    <property type="entry name" value="Helicase_HTH"/>
</dbReference>
<sequence length="721" mass="80739">MNSALDILQHRFGYSAFRAPQEEIINTVITGDDALVIMPTGGGKSLCYQIPALARPGVAIVVSPLIALMQNQVDALAQLGISAAFLNSSISHQEAMAVEQGLREGHIDLLYVAPERFNTPSFAALLEQLHIALFAVDEAHCVSQWGHDFRADYLHLAELMNRFPEVPRIALTATADENTREEIVARLQLREQRHFICGFDRSNIQYRIEQKQDGKRQLLQFLEKEYPQAAGVVYCLSRKKVEDIAEFLQRQGFKALPYHAGLGQSMRQEHQDRFLREENLIIVATIAFGMGIDKPDVRFVAHLDLPKSVEAYYQETGRAGRDGADATAWMIYGLQDVIKLRQMAEGSNGSEQFKRQERHRLDAMLGLCELTSCRRQTLLAYFGEELPEPCGNCDNCITPPETWDASEAAQKALSTVYRSGQRFGVNHLIDILLGKETEKIRQFSHQSLSTYGIGKELNATQWRNVFRQLVAQGLLNVDVSAFGGLRLSESCRAVLQGKQALFLRKEALRSKSGKQKSAKAGKSFLKEGEQALWEALRALRKELALEQDLPPYMIFHDATLMEMIRLSPKTLDDLSNISGIGDSKLELYGEAFLDCLLEYSEDETAANAEDEHTIYQTYTLFKAGMDIPTISQQRALKETTIYQHLEQLLSDGALLIDDVLALQSEDIQAIEEALDEVEATSQANGEPLRLKPVFEALDECYSYAEIRCVRAARLAPALGMA</sequence>
<dbReference type="InParanoid" id="A0A7X0JVZ4"/>
<comment type="catalytic activity">
    <reaction evidence="15">
        <text>Couples ATP hydrolysis with the unwinding of duplex DNA by translocating in the 3'-5' direction.</text>
        <dbReference type="EC" id="5.6.2.4"/>
    </reaction>
</comment>
<dbReference type="InterPro" id="IPR027417">
    <property type="entry name" value="P-loop_NTPase"/>
</dbReference>
<dbReference type="Gene3D" id="3.40.50.300">
    <property type="entry name" value="P-loop containing nucleotide triphosphate hydrolases"/>
    <property type="match status" value="2"/>
</dbReference>
<keyword evidence="13" id="KW-0234">DNA repair</keyword>
<dbReference type="GO" id="GO:0009432">
    <property type="term" value="P:SOS response"/>
    <property type="evidence" value="ECO:0007669"/>
    <property type="project" value="UniProtKB-UniRule"/>
</dbReference>
<keyword evidence="21" id="KW-1185">Reference proteome</keyword>
<dbReference type="CDD" id="cd18794">
    <property type="entry name" value="SF2_C_RecQ"/>
    <property type="match status" value="1"/>
</dbReference>
<gene>
    <name evidence="20" type="ORF">HNR48_003509</name>
</gene>
<dbReference type="InterPro" id="IPR010997">
    <property type="entry name" value="HRDC-like_sf"/>
</dbReference>
<dbReference type="InterPro" id="IPR014001">
    <property type="entry name" value="Helicase_ATP-bd"/>
</dbReference>
<dbReference type="PROSITE" id="PS51194">
    <property type="entry name" value="HELICASE_CTER"/>
    <property type="match status" value="1"/>
</dbReference>
<keyword evidence="12" id="KW-0233">DNA recombination</keyword>
<comment type="caution">
    <text evidence="20">The sequence shown here is derived from an EMBL/GenBank/DDBJ whole genome shotgun (WGS) entry which is preliminary data.</text>
</comment>
<evidence type="ECO:0000256" key="4">
    <source>
        <dbReference type="ARBA" id="ARBA00022723"/>
    </source>
</evidence>
<reference evidence="20 21" key="1">
    <citation type="submission" date="2020-08" db="EMBL/GenBank/DDBJ databases">
        <title>Genomic Encyclopedia of Type Strains, Phase IV (KMG-IV): sequencing the most valuable type-strain genomes for metagenomic binning, comparative biology and taxonomic classification.</title>
        <authorList>
            <person name="Goeker M."/>
        </authorList>
    </citation>
    <scope>NUCLEOTIDE SEQUENCE [LARGE SCALE GENOMIC DNA]</scope>
    <source>
        <strain evidence="20 21">DSM 22368</strain>
    </source>
</reference>
<evidence type="ECO:0000256" key="9">
    <source>
        <dbReference type="ARBA" id="ARBA00022833"/>
    </source>
</evidence>
<dbReference type="SMART" id="SM00341">
    <property type="entry name" value="HRDC"/>
    <property type="match status" value="1"/>
</dbReference>
<dbReference type="RefSeq" id="WP_166843693.1">
    <property type="nucleotide sequence ID" value="NZ_JAAONY010000003.1"/>
</dbReference>
<evidence type="ECO:0000256" key="10">
    <source>
        <dbReference type="ARBA" id="ARBA00022840"/>
    </source>
</evidence>
<evidence type="ECO:0000256" key="3">
    <source>
        <dbReference type="ARBA" id="ARBA00005446"/>
    </source>
</evidence>
<keyword evidence="6" id="KW-0227">DNA damage</keyword>
<keyword evidence="4" id="KW-0479">Metal-binding</keyword>
<feature type="domain" description="Helicase C-terminal" evidence="19">
    <location>
        <begin position="214"/>
        <end position="362"/>
    </location>
</feature>
<feature type="domain" description="HRDC" evidence="17">
    <location>
        <begin position="526"/>
        <end position="606"/>
    </location>
</feature>
<dbReference type="InterPro" id="IPR006293">
    <property type="entry name" value="DNA_helicase_ATP-dep_RecQ_bac"/>
</dbReference>
<dbReference type="GO" id="GO:0005737">
    <property type="term" value="C:cytoplasm"/>
    <property type="evidence" value="ECO:0007669"/>
    <property type="project" value="TreeGrafter"/>
</dbReference>
<dbReference type="FunFam" id="3.40.50.300:FF:000296">
    <property type="entry name" value="ATP-dependent DNA helicase RecQ"/>
    <property type="match status" value="1"/>
</dbReference>
<evidence type="ECO:0000256" key="7">
    <source>
        <dbReference type="ARBA" id="ARBA00022801"/>
    </source>
</evidence>
<keyword evidence="11" id="KW-0238">DNA-binding</keyword>
<dbReference type="SUPFAM" id="SSF47819">
    <property type="entry name" value="HRDC-like"/>
    <property type="match status" value="1"/>
</dbReference>
<dbReference type="InterPro" id="IPR032284">
    <property type="entry name" value="RecQ_Zn-bd"/>
</dbReference>
<dbReference type="PANTHER" id="PTHR13710:SF105">
    <property type="entry name" value="ATP-DEPENDENT DNA HELICASE Q1"/>
    <property type="match status" value="1"/>
</dbReference>
<dbReference type="EC" id="5.6.2.4" evidence="16"/>